<feature type="region of interest" description="Disordered" evidence="1">
    <location>
        <begin position="1"/>
        <end position="24"/>
    </location>
</feature>
<dbReference type="AlphaFoldDB" id="A0A4P2PUV2"/>
<sequence length="286" mass="30303">MSTAAARAPGPRQPSAQRRPRSDFRPRDIAIAVAVAVGVQAGAAVAVSLADLSVPAAAPEIDKGPSVPVKVVPVLDMETPLLKLGGKRDKMKLPDRWVRQTPKPRVEQKAFVSPKASKTVEDIPPPEVKVADAGTEPPPPDAEIAKQVDTELEPTVDAGPVANVDQEGHQDGVAEGTEADPLKARAVDLYLARIAGWFSSRFRVSGSGLPPEELTKHKPRAVIVLSEGQMVSYTLTPSGNPVFDAAARATLESAKGQSLPPPPENYPDLGQKQVSVTFVCRENTCD</sequence>
<dbReference type="EMBL" id="CP012670">
    <property type="protein sequence ID" value="AUX20281.1"/>
    <property type="molecule type" value="Genomic_DNA"/>
</dbReference>
<dbReference type="OrthoDB" id="5502362at2"/>
<name>A0A4P2PUV2_SORCE</name>
<gene>
    <name evidence="2" type="ORF">SOCEGT47_007470</name>
</gene>
<evidence type="ECO:0000256" key="1">
    <source>
        <dbReference type="SAM" id="MobiDB-lite"/>
    </source>
</evidence>
<evidence type="ECO:0000313" key="2">
    <source>
        <dbReference type="EMBL" id="AUX20281.1"/>
    </source>
</evidence>
<organism evidence="2 3">
    <name type="scientific">Sorangium cellulosum</name>
    <name type="common">Polyangium cellulosum</name>
    <dbReference type="NCBI Taxonomy" id="56"/>
    <lineage>
        <taxon>Bacteria</taxon>
        <taxon>Pseudomonadati</taxon>
        <taxon>Myxococcota</taxon>
        <taxon>Polyangia</taxon>
        <taxon>Polyangiales</taxon>
        <taxon>Polyangiaceae</taxon>
        <taxon>Sorangium</taxon>
    </lineage>
</organism>
<dbReference type="Proteomes" id="UP000295781">
    <property type="component" value="Chromosome"/>
</dbReference>
<dbReference type="RefSeq" id="WP_129345349.1">
    <property type="nucleotide sequence ID" value="NZ_CP012670.1"/>
</dbReference>
<feature type="compositionally biased region" description="Low complexity" evidence="1">
    <location>
        <begin position="1"/>
        <end position="17"/>
    </location>
</feature>
<dbReference type="SUPFAM" id="SSF74653">
    <property type="entry name" value="TolA/TonB C-terminal domain"/>
    <property type="match status" value="1"/>
</dbReference>
<protein>
    <submittedName>
        <fullName evidence="2">TonB-like protein</fullName>
    </submittedName>
</protein>
<evidence type="ECO:0000313" key="3">
    <source>
        <dbReference type="Proteomes" id="UP000295781"/>
    </source>
</evidence>
<accession>A0A4P2PUV2</accession>
<proteinExistence type="predicted"/>
<reference evidence="2 3" key="1">
    <citation type="submission" date="2015-09" db="EMBL/GenBank/DDBJ databases">
        <title>Sorangium comparison.</title>
        <authorList>
            <person name="Zaburannyi N."/>
            <person name="Bunk B."/>
            <person name="Overmann J."/>
            <person name="Mueller R."/>
        </authorList>
    </citation>
    <scope>NUCLEOTIDE SEQUENCE [LARGE SCALE GENOMIC DNA]</scope>
    <source>
        <strain evidence="2 3">So ceGT47</strain>
    </source>
</reference>